<reference evidence="15" key="1">
    <citation type="submission" date="2019-10" db="EMBL/GenBank/DDBJ databases">
        <title>Streptomyces sp. nov., a novel actinobacterium isolated from alkaline environment.</title>
        <authorList>
            <person name="Golinska P."/>
        </authorList>
    </citation>
    <scope>NUCLEOTIDE SEQUENCE [LARGE SCALE GENOMIC DNA]</scope>
    <source>
        <strain evidence="15">DSM 42108</strain>
    </source>
</reference>
<keyword evidence="7" id="KW-0418">Kinase</keyword>
<dbReference type="InterPro" id="IPR029016">
    <property type="entry name" value="GAF-like_dom_sf"/>
</dbReference>
<evidence type="ECO:0000256" key="1">
    <source>
        <dbReference type="ARBA" id="ARBA00001946"/>
    </source>
</evidence>
<sequence>MHSLLDAVLSVGRELDLEQVLRRIIEAAVALTDSEYGALGVIGERHELDQFVHVGLDPEQAARIGELPSGRGILGELIQRPEPLRLRNLTEHPASHGFPPNHPPMHSFLGVPIRVREEVFGNIYLSEKRGGAEFDEEDEAVLGTLAVAAGVAIDNARLYHESRRRTRWLEALAGINRSLLSGSSSDEVLRLIARSAMDVAEADTACVLMPAEDTDRLRITVAEGQPAERLLGSTLPGDESLAVVAARTGEPVVAGDLRSEPRARLSPGVEEDHGPAVAVPMPTREENGGALRLTRLAGRPRFDETEVGLLSNFAAQAALALELGRHRAEAEQLALLHDRDRIARDLHDLAIQRLFATGMTLQSAAPLIEHPAAAERVGRAVDDLDETIKIIRSTIFALRTAEQGGGDPASLRRRLARAVGEVAGHLGFTPSLRVEGAVDARVPPDIADELLAVLAEALSNTLRHARARRVDVALSVRDRIVLTVSDDGVGLGDNEPRGGLVNMRSRAELLGGALRLEPGTTEGGGTRIHWEVPFPEEGS</sequence>
<comment type="caution">
    <text evidence="14">The sequence shown here is derived from an EMBL/GenBank/DDBJ whole genome shotgun (WGS) entry which is preliminary data.</text>
</comment>
<evidence type="ECO:0000256" key="4">
    <source>
        <dbReference type="ARBA" id="ARBA00022553"/>
    </source>
</evidence>
<dbReference type="Pfam" id="PF07730">
    <property type="entry name" value="HisKA_3"/>
    <property type="match status" value="1"/>
</dbReference>
<dbReference type="InterPro" id="IPR003594">
    <property type="entry name" value="HATPase_dom"/>
</dbReference>
<dbReference type="GO" id="GO:0019826">
    <property type="term" value="F:oxygen sensor activity"/>
    <property type="evidence" value="ECO:0007669"/>
    <property type="project" value="UniProtKB-ARBA"/>
</dbReference>
<dbReference type="PANTHER" id="PTHR24421:SF56">
    <property type="entry name" value="OXYGEN SENSOR HISTIDINE KINASE RESPONSE REGULATOR DOST"/>
    <property type="match status" value="1"/>
</dbReference>
<keyword evidence="5" id="KW-0808">Transferase</keyword>
<dbReference type="GO" id="GO:0016020">
    <property type="term" value="C:membrane"/>
    <property type="evidence" value="ECO:0007669"/>
    <property type="project" value="InterPro"/>
</dbReference>
<comment type="cofactor">
    <cofactor evidence="2">
        <name>heme</name>
        <dbReference type="ChEBI" id="CHEBI:30413"/>
    </cofactor>
</comment>
<dbReference type="GO" id="GO:0000155">
    <property type="term" value="F:phosphorelay sensor kinase activity"/>
    <property type="evidence" value="ECO:0007669"/>
    <property type="project" value="InterPro"/>
</dbReference>
<evidence type="ECO:0000256" key="11">
    <source>
        <dbReference type="SAM" id="MobiDB-lite"/>
    </source>
</evidence>
<accession>A0A7W3SZH7</accession>
<gene>
    <name evidence="14" type="ORF">FOE67_01250</name>
</gene>
<keyword evidence="10" id="KW-0902">Two-component regulatory system</keyword>
<dbReference type="SUPFAM" id="SSF55874">
    <property type="entry name" value="ATPase domain of HSP90 chaperone/DNA topoisomerase II/histidine kinase"/>
    <property type="match status" value="1"/>
</dbReference>
<evidence type="ECO:0000256" key="3">
    <source>
        <dbReference type="ARBA" id="ARBA00022490"/>
    </source>
</evidence>
<dbReference type="GO" id="GO:0005524">
    <property type="term" value="F:ATP binding"/>
    <property type="evidence" value="ECO:0007669"/>
    <property type="project" value="UniProtKB-ARBA"/>
</dbReference>
<evidence type="ECO:0000256" key="7">
    <source>
        <dbReference type="ARBA" id="ARBA00022777"/>
    </source>
</evidence>
<name>A0A7W3SZH7_9ACTN</name>
<evidence type="ECO:0000256" key="2">
    <source>
        <dbReference type="ARBA" id="ARBA00001971"/>
    </source>
</evidence>
<evidence type="ECO:0000256" key="5">
    <source>
        <dbReference type="ARBA" id="ARBA00022679"/>
    </source>
</evidence>
<protein>
    <submittedName>
        <fullName evidence="14">GAF domain-containing protein</fullName>
    </submittedName>
</protein>
<dbReference type="CDD" id="cd16917">
    <property type="entry name" value="HATPase_UhpB-NarQ-NarX-like"/>
    <property type="match status" value="1"/>
</dbReference>
<dbReference type="GO" id="GO:0070025">
    <property type="term" value="F:carbon monoxide binding"/>
    <property type="evidence" value="ECO:0007669"/>
    <property type="project" value="UniProtKB-ARBA"/>
</dbReference>
<dbReference type="Pfam" id="PF02518">
    <property type="entry name" value="HATPase_c"/>
    <property type="match status" value="1"/>
</dbReference>
<evidence type="ECO:0000313" key="14">
    <source>
        <dbReference type="EMBL" id="MBB0228169.1"/>
    </source>
</evidence>
<keyword evidence="15" id="KW-1185">Reference proteome</keyword>
<dbReference type="GO" id="GO:0019825">
    <property type="term" value="F:oxygen binding"/>
    <property type="evidence" value="ECO:0007669"/>
    <property type="project" value="UniProtKB-ARBA"/>
</dbReference>
<evidence type="ECO:0000256" key="6">
    <source>
        <dbReference type="ARBA" id="ARBA00022723"/>
    </source>
</evidence>
<dbReference type="AlphaFoldDB" id="A0A7W3SZH7"/>
<organism evidence="14 15">
    <name type="scientific">Streptomyces calidiresistens</name>
    <dbReference type="NCBI Taxonomy" id="1485586"/>
    <lineage>
        <taxon>Bacteria</taxon>
        <taxon>Bacillati</taxon>
        <taxon>Actinomycetota</taxon>
        <taxon>Actinomycetes</taxon>
        <taxon>Kitasatosporales</taxon>
        <taxon>Streptomycetaceae</taxon>
        <taxon>Streptomyces</taxon>
    </lineage>
</organism>
<feature type="domain" description="Histidine kinase/HSP90-like ATPase" evidence="13">
    <location>
        <begin position="445"/>
        <end position="536"/>
    </location>
</feature>
<dbReference type="Gene3D" id="3.30.450.40">
    <property type="match status" value="2"/>
</dbReference>
<evidence type="ECO:0000256" key="8">
    <source>
        <dbReference type="ARBA" id="ARBA00022842"/>
    </source>
</evidence>
<dbReference type="InterPro" id="IPR011712">
    <property type="entry name" value="Sig_transdc_His_kin_sub3_dim/P"/>
</dbReference>
<dbReference type="InterPro" id="IPR050482">
    <property type="entry name" value="Sensor_HK_TwoCompSys"/>
</dbReference>
<dbReference type="GO" id="GO:0070483">
    <property type="term" value="P:detection of hypoxia"/>
    <property type="evidence" value="ECO:0007669"/>
    <property type="project" value="UniProtKB-ARBA"/>
</dbReference>
<evidence type="ECO:0000259" key="13">
    <source>
        <dbReference type="SMART" id="SM00387"/>
    </source>
</evidence>
<dbReference type="Proteomes" id="UP000530234">
    <property type="component" value="Unassembled WGS sequence"/>
</dbReference>
<dbReference type="InterPro" id="IPR036890">
    <property type="entry name" value="HATPase_C_sf"/>
</dbReference>
<keyword evidence="6" id="KW-0479">Metal-binding</keyword>
<feature type="region of interest" description="Disordered" evidence="11">
    <location>
        <begin position="264"/>
        <end position="285"/>
    </location>
</feature>
<dbReference type="SMART" id="SM00387">
    <property type="entry name" value="HATPase_c"/>
    <property type="match status" value="1"/>
</dbReference>
<feature type="domain" description="GAF" evidence="12">
    <location>
        <begin position="16"/>
        <end position="163"/>
    </location>
</feature>
<feature type="region of interest" description="Disordered" evidence="11">
    <location>
        <begin position="520"/>
        <end position="539"/>
    </location>
</feature>
<dbReference type="InterPro" id="IPR003018">
    <property type="entry name" value="GAF"/>
</dbReference>
<keyword evidence="9" id="KW-0408">Iron</keyword>
<feature type="domain" description="GAF" evidence="12">
    <location>
        <begin position="184"/>
        <end position="331"/>
    </location>
</feature>
<dbReference type="FunFam" id="3.30.450.40:FF:000052">
    <property type="entry name" value="Oxygen sensor histidine kinase response regulator DevS/DosS"/>
    <property type="match status" value="1"/>
</dbReference>
<dbReference type="Gene3D" id="3.30.565.10">
    <property type="entry name" value="Histidine kinase-like ATPase, C-terminal domain"/>
    <property type="match status" value="1"/>
</dbReference>
<dbReference type="Pfam" id="PF13185">
    <property type="entry name" value="GAF_2"/>
    <property type="match status" value="2"/>
</dbReference>
<dbReference type="SMART" id="SM00065">
    <property type="entry name" value="GAF"/>
    <property type="match status" value="2"/>
</dbReference>
<dbReference type="PANTHER" id="PTHR24421">
    <property type="entry name" value="NITRATE/NITRITE SENSOR PROTEIN NARX-RELATED"/>
    <property type="match status" value="1"/>
</dbReference>
<keyword evidence="3" id="KW-0963">Cytoplasm</keyword>
<dbReference type="Gene3D" id="1.20.5.1930">
    <property type="match status" value="1"/>
</dbReference>
<dbReference type="EMBL" id="VKHS01000011">
    <property type="protein sequence ID" value="MBB0228169.1"/>
    <property type="molecule type" value="Genomic_DNA"/>
</dbReference>
<dbReference type="GO" id="GO:0000287">
    <property type="term" value="F:magnesium ion binding"/>
    <property type="evidence" value="ECO:0007669"/>
    <property type="project" value="UniProtKB-ARBA"/>
</dbReference>
<evidence type="ECO:0000256" key="9">
    <source>
        <dbReference type="ARBA" id="ARBA00023004"/>
    </source>
</evidence>
<dbReference type="GO" id="GO:0020037">
    <property type="term" value="F:heme binding"/>
    <property type="evidence" value="ECO:0007669"/>
    <property type="project" value="UniProtKB-ARBA"/>
</dbReference>
<dbReference type="GO" id="GO:0046983">
    <property type="term" value="F:protein dimerization activity"/>
    <property type="evidence" value="ECO:0007669"/>
    <property type="project" value="InterPro"/>
</dbReference>
<dbReference type="GO" id="GO:0070026">
    <property type="term" value="F:nitric oxide binding"/>
    <property type="evidence" value="ECO:0007669"/>
    <property type="project" value="UniProtKB-ARBA"/>
</dbReference>
<dbReference type="SUPFAM" id="SSF55781">
    <property type="entry name" value="GAF domain-like"/>
    <property type="match status" value="2"/>
</dbReference>
<keyword evidence="8" id="KW-0460">Magnesium</keyword>
<comment type="cofactor">
    <cofactor evidence="1">
        <name>Mg(2+)</name>
        <dbReference type="ChEBI" id="CHEBI:18420"/>
    </cofactor>
</comment>
<evidence type="ECO:0000313" key="15">
    <source>
        <dbReference type="Proteomes" id="UP000530234"/>
    </source>
</evidence>
<evidence type="ECO:0000256" key="10">
    <source>
        <dbReference type="ARBA" id="ARBA00023012"/>
    </source>
</evidence>
<evidence type="ECO:0000259" key="12">
    <source>
        <dbReference type="SMART" id="SM00065"/>
    </source>
</evidence>
<keyword evidence="4" id="KW-0597">Phosphoprotein</keyword>
<proteinExistence type="predicted"/>